<keyword evidence="1" id="KW-0732">Signal</keyword>
<feature type="domain" description="Apple" evidence="2">
    <location>
        <begin position="150"/>
        <end position="206"/>
    </location>
</feature>
<evidence type="ECO:0000256" key="1">
    <source>
        <dbReference type="SAM" id="SignalP"/>
    </source>
</evidence>
<comment type="caution">
    <text evidence="3">The sequence shown here is derived from an EMBL/GenBank/DDBJ whole genome shotgun (WGS) entry which is preliminary data.</text>
</comment>
<proteinExistence type="predicted"/>
<feature type="non-terminal residue" evidence="3">
    <location>
        <position position="206"/>
    </location>
</feature>
<sequence length="206" mass="22719">MASSCFLLLLLFCVRGEARFREHLYSKVDQQMDVIFDRHLMSEVAAVTKSACGYICRRTEGCVTFTFTEGSPLGACGLHSEKMTSHCPRSAAAGTLAYTVKHEPDFDWRGLSCSSHAECPAQNAECWRGQCLCTPGFYYSHSNNYCVDGCANLQRTFMAYPTGGMIGNMMVLDTGARSPEACQTSCANHGACRTAEYKYNSKCQLQ</sequence>
<name>A0ABD0JRX5_9CAEN</name>
<dbReference type="InterPro" id="IPR003609">
    <property type="entry name" value="Pan_app"/>
</dbReference>
<reference evidence="3 4" key="1">
    <citation type="journal article" date="2023" name="Sci. Data">
        <title>Genome assembly of the Korean intertidal mud-creeper Batillaria attramentaria.</title>
        <authorList>
            <person name="Patra A.K."/>
            <person name="Ho P.T."/>
            <person name="Jun S."/>
            <person name="Lee S.J."/>
            <person name="Kim Y."/>
            <person name="Won Y.J."/>
        </authorList>
    </citation>
    <scope>NUCLEOTIDE SEQUENCE [LARGE SCALE GENOMIC DNA]</scope>
    <source>
        <strain evidence="3">Wonlab-2016</strain>
    </source>
</reference>
<evidence type="ECO:0000259" key="2">
    <source>
        <dbReference type="PROSITE" id="PS50948"/>
    </source>
</evidence>
<feature type="signal peptide" evidence="1">
    <location>
        <begin position="1"/>
        <end position="18"/>
    </location>
</feature>
<dbReference type="EMBL" id="JACVVK020000351">
    <property type="protein sequence ID" value="KAK7477384.1"/>
    <property type="molecule type" value="Genomic_DNA"/>
</dbReference>
<evidence type="ECO:0000313" key="4">
    <source>
        <dbReference type="Proteomes" id="UP001519460"/>
    </source>
</evidence>
<gene>
    <name evidence="3" type="ORF">BaRGS_00031360</name>
</gene>
<dbReference type="PROSITE" id="PS50948">
    <property type="entry name" value="PAN"/>
    <property type="match status" value="1"/>
</dbReference>
<evidence type="ECO:0000313" key="3">
    <source>
        <dbReference type="EMBL" id="KAK7477384.1"/>
    </source>
</evidence>
<dbReference type="AlphaFoldDB" id="A0ABD0JRX5"/>
<protein>
    <recommendedName>
        <fullName evidence="2">Apple domain-containing protein</fullName>
    </recommendedName>
</protein>
<organism evidence="3 4">
    <name type="scientific">Batillaria attramentaria</name>
    <dbReference type="NCBI Taxonomy" id="370345"/>
    <lineage>
        <taxon>Eukaryota</taxon>
        <taxon>Metazoa</taxon>
        <taxon>Spiralia</taxon>
        <taxon>Lophotrochozoa</taxon>
        <taxon>Mollusca</taxon>
        <taxon>Gastropoda</taxon>
        <taxon>Caenogastropoda</taxon>
        <taxon>Sorbeoconcha</taxon>
        <taxon>Cerithioidea</taxon>
        <taxon>Batillariidae</taxon>
        <taxon>Batillaria</taxon>
    </lineage>
</organism>
<keyword evidence="4" id="KW-1185">Reference proteome</keyword>
<accession>A0ABD0JRX5</accession>
<dbReference type="Proteomes" id="UP001519460">
    <property type="component" value="Unassembled WGS sequence"/>
</dbReference>
<feature type="chain" id="PRO_5044757504" description="Apple domain-containing protein" evidence="1">
    <location>
        <begin position="19"/>
        <end position="206"/>
    </location>
</feature>